<reference evidence="2 3" key="1">
    <citation type="journal article" date="2021" name="Elife">
        <title>Chloroplast acquisition without the gene transfer in kleptoplastic sea slugs, Plakobranchus ocellatus.</title>
        <authorList>
            <person name="Maeda T."/>
            <person name="Takahashi S."/>
            <person name="Yoshida T."/>
            <person name="Shimamura S."/>
            <person name="Takaki Y."/>
            <person name="Nagai Y."/>
            <person name="Toyoda A."/>
            <person name="Suzuki Y."/>
            <person name="Arimoto A."/>
            <person name="Ishii H."/>
            <person name="Satoh N."/>
            <person name="Nishiyama T."/>
            <person name="Hasebe M."/>
            <person name="Maruyama T."/>
            <person name="Minagawa J."/>
            <person name="Obokata J."/>
            <person name="Shigenobu S."/>
        </authorList>
    </citation>
    <scope>NUCLEOTIDE SEQUENCE [LARGE SCALE GENOMIC DNA]</scope>
</reference>
<keyword evidence="3" id="KW-1185">Reference proteome</keyword>
<keyword evidence="1" id="KW-0732">Signal</keyword>
<dbReference type="AlphaFoldDB" id="A0AAV4ADC2"/>
<evidence type="ECO:0000313" key="3">
    <source>
        <dbReference type="Proteomes" id="UP000735302"/>
    </source>
</evidence>
<proteinExistence type="predicted"/>
<accession>A0AAV4ADC2</accession>
<name>A0AAV4ADC2_9GAST</name>
<feature type="signal peptide" evidence="1">
    <location>
        <begin position="1"/>
        <end position="28"/>
    </location>
</feature>
<evidence type="ECO:0000313" key="2">
    <source>
        <dbReference type="EMBL" id="GFO05258.1"/>
    </source>
</evidence>
<comment type="caution">
    <text evidence="2">The sequence shown here is derived from an EMBL/GenBank/DDBJ whole genome shotgun (WGS) entry which is preliminary data.</text>
</comment>
<protein>
    <submittedName>
        <fullName evidence="2">Uncharacterized protein</fullName>
    </submittedName>
</protein>
<gene>
    <name evidence="2" type="ORF">PoB_003176300</name>
</gene>
<evidence type="ECO:0000256" key="1">
    <source>
        <dbReference type="SAM" id="SignalP"/>
    </source>
</evidence>
<sequence length="115" mass="12619">MLSSVMAFLSATLVLHLILLLPLSSVHGQNVVVEFFDTEPLEVKEGDHFNVRIAKLGIVDRPVLVVVTVSICCVVYGDIDGKDYLTVSVFVEVTESICCVVQADIGGKYYWIVLC</sequence>
<dbReference type="Proteomes" id="UP000735302">
    <property type="component" value="Unassembled WGS sequence"/>
</dbReference>
<feature type="chain" id="PRO_5043898669" evidence="1">
    <location>
        <begin position="29"/>
        <end position="115"/>
    </location>
</feature>
<organism evidence="2 3">
    <name type="scientific">Plakobranchus ocellatus</name>
    <dbReference type="NCBI Taxonomy" id="259542"/>
    <lineage>
        <taxon>Eukaryota</taxon>
        <taxon>Metazoa</taxon>
        <taxon>Spiralia</taxon>
        <taxon>Lophotrochozoa</taxon>
        <taxon>Mollusca</taxon>
        <taxon>Gastropoda</taxon>
        <taxon>Heterobranchia</taxon>
        <taxon>Euthyneura</taxon>
        <taxon>Panpulmonata</taxon>
        <taxon>Sacoglossa</taxon>
        <taxon>Placobranchoidea</taxon>
        <taxon>Plakobranchidae</taxon>
        <taxon>Plakobranchus</taxon>
    </lineage>
</organism>
<dbReference type="EMBL" id="BLXT01003747">
    <property type="protein sequence ID" value="GFO05258.1"/>
    <property type="molecule type" value="Genomic_DNA"/>
</dbReference>